<keyword evidence="12" id="KW-0496">Mitochondrion</keyword>
<keyword evidence="7" id="KW-0479">Metal-binding</keyword>
<dbReference type="STRING" id="988480.A0A075B2S6"/>
<dbReference type="OMA" id="IDVVCDM"/>
<dbReference type="Proteomes" id="UP000030755">
    <property type="component" value="Unassembled WGS sequence"/>
</dbReference>
<evidence type="ECO:0000256" key="6">
    <source>
        <dbReference type="ARBA" id="ARBA00022670"/>
    </source>
</evidence>
<dbReference type="FunFam" id="3.30.830.10:FF:000001">
    <property type="entry name" value="Mitochondrial-processing peptidase subunit beta, mitochondrial"/>
    <property type="match status" value="1"/>
</dbReference>
<evidence type="ECO:0000256" key="15">
    <source>
        <dbReference type="RuleBase" id="RU004447"/>
    </source>
</evidence>
<evidence type="ECO:0000256" key="10">
    <source>
        <dbReference type="ARBA" id="ARBA00022946"/>
    </source>
</evidence>
<sequence length="461" mass="52130">MLRLLNRFTQSRPSISSFLRSYSNNLVRTQVTTLPNGMRVASENLETETATVGVWIDAGSRYEDASNNGTAHFLEHMAFKGTAKRSQRDLEIEIENMGGHLNAYTSREQTVYYAKVFKKDIPQAVDILSDILQNAKYEEEAIEQERKVILREYEEVSQQFDETVFDHLHGVAYQGTPLGQTILGPVKNIKRINRKDLTNFVDQNYVGSRMVVAAAGGVDHGQLVKLTEAAFSKIKKTSPKGPQILNPVHFTGSEVRLKDDTMDIAHMVLAVEGVSWTSPDYYKMLVAQAALGSWDRSMAGGVHLSSKFAQLVSEFDLAQSYTSFNTSYKDTGLFGVYMVSDRVYGLDDLFFDLQQAFNHMCLKISPEEVERAKVFLKSNFLLQLDGTTAVCEDIGRQMLCYGKRYHLNEIFQQIDAVNAKNFKETFTNYVYDRSPAVVGFGPVATMPDYSRIRSHMLWLRN</sequence>
<reference evidence="19 21" key="1">
    <citation type="journal article" date="2013" name="Curr. Biol.">
        <title>Shared signatures of parasitism and phylogenomics unite Cryptomycota and microsporidia.</title>
        <authorList>
            <person name="James T.Y."/>
            <person name="Pelin A."/>
            <person name="Bonen L."/>
            <person name="Ahrendt S."/>
            <person name="Sain D."/>
            <person name="Corradi N."/>
            <person name="Stajich J.E."/>
        </authorList>
    </citation>
    <scope>NUCLEOTIDE SEQUENCE [LARGE SCALE GENOMIC DNA]</scope>
    <source>
        <strain evidence="19 21">CSF55</strain>
        <strain evidence="19 21">CSF55</strain>
    </source>
</reference>
<evidence type="ECO:0000256" key="9">
    <source>
        <dbReference type="ARBA" id="ARBA00022833"/>
    </source>
</evidence>
<dbReference type="EC" id="3.4.24.64" evidence="5"/>
<evidence type="ECO:0000313" key="19">
    <source>
        <dbReference type="EMBL" id="EPZ35276.1"/>
    </source>
</evidence>
<evidence type="ECO:0000256" key="1">
    <source>
        <dbReference type="ARBA" id="ARBA00001098"/>
    </source>
</evidence>
<reference evidence="20" key="3">
    <citation type="submission" date="2018-08" db="EMBL/GenBank/DDBJ databases">
        <title>Leveraging single-cell genomics to expand the Fungal Tree of Life.</title>
        <authorList>
            <consortium name="DOE Joint Genome Institute"/>
            <person name="Ahrendt S.R."/>
            <person name="Quandt C.A."/>
            <person name="Ciobanu D."/>
            <person name="Clum A."/>
            <person name="Salamov A."/>
            <person name="Andreopoulos B."/>
            <person name="Cheng J.-F."/>
            <person name="Woyke T."/>
            <person name="Pelin A."/>
            <person name="Henrissat B."/>
            <person name="Reynolds N."/>
            <person name="Benny G.L."/>
            <person name="Smith M.E."/>
            <person name="James T.Y."/>
            <person name="Grigoriev I.V."/>
        </authorList>
    </citation>
    <scope>NUCLEOTIDE SEQUENCE</scope>
    <source>
        <strain evidence="20">CSF55</strain>
    </source>
</reference>
<dbReference type="AlphaFoldDB" id="A0A075B2S6"/>
<accession>A0A075B2S6</accession>
<evidence type="ECO:0000256" key="2">
    <source>
        <dbReference type="ARBA" id="ARBA00001947"/>
    </source>
</evidence>
<evidence type="ECO:0000256" key="16">
    <source>
        <dbReference type="SAM" id="Coils"/>
    </source>
</evidence>
<gene>
    <name evidence="19" type="ORF">O9G_000672</name>
    <name evidence="20" type="ORF">ROZALSC1DRAFT_27892</name>
</gene>
<feature type="domain" description="Peptidase M16 C-terminal" evidence="18">
    <location>
        <begin position="192"/>
        <end position="373"/>
    </location>
</feature>
<dbReference type="InterPro" id="IPR011249">
    <property type="entry name" value="Metalloenz_LuxS/M16"/>
</dbReference>
<evidence type="ECO:0000256" key="13">
    <source>
        <dbReference type="ARBA" id="ARBA00031018"/>
    </source>
</evidence>
<dbReference type="Proteomes" id="UP000281549">
    <property type="component" value="Unassembled WGS sequence"/>
</dbReference>
<dbReference type="Pfam" id="PF05193">
    <property type="entry name" value="Peptidase_M16_C"/>
    <property type="match status" value="1"/>
</dbReference>
<keyword evidence="6" id="KW-0645">Protease</keyword>
<keyword evidence="9" id="KW-0862">Zinc</keyword>
<keyword evidence="10" id="KW-0809">Transit peptide</keyword>
<dbReference type="EMBL" id="KE560848">
    <property type="protein sequence ID" value="EPZ35276.1"/>
    <property type="molecule type" value="Genomic_DNA"/>
</dbReference>
<dbReference type="PROSITE" id="PS00143">
    <property type="entry name" value="INSULINASE"/>
    <property type="match status" value="1"/>
</dbReference>
<evidence type="ECO:0000256" key="7">
    <source>
        <dbReference type="ARBA" id="ARBA00022723"/>
    </source>
</evidence>
<feature type="domain" description="Peptidase M16 N-terminal" evidence="17">
    <location>
        <begin position="39"/>
        <end position="185"/>
    </location>
</feature>
<comment type="similarity">
    <text evidence="4 15">Belongs to the peptidase M16 family.</text>
</comment>
<dbReference type="EMBL" id="ML005037">
    <property type="protein sequence ID" value="RKP20639.1"/>
    <property type="molecule type" value="Genomic_DNA"/>
</dbReference>
<dbReference type="InterPro" id="IPR001431">
    <property type="entry name" value="Pept_M16_Zn_BS"/>
</dbReference>
<dbReference type="SUPFAM" id="SSF63411">
    <property type="entry name" value="LuxS/MPP-like metallohydrolase"/>
    <property type="match status" value="2"/>
</dbReference>
<keyword evidence="16" id="KW-0175">Coiled coil</keyword>
<dbReference type="PANTHER" id="PTHR11851:SF149">
    <property type="entry name" value="GH01077P"/>
    <property type="match status" value="1"/>
</dbReference>
<evidence type="ECO:0000256" key="3">
    <source>
        <dbReference type="ARBA" id="ARBA00004173"/>
    </source>
</evidence>
<dbReference type="Gene3D" id="3.30.830.10">
    <property type="entry name" value="Metalloenzyme, LuxS/M16 peptidase-like"/>
    <property type="match status" value="2"/>
</dbReference>
<evidence type="ECO:0000259" key="18">
    <source>
        <dbReference type="Pfam" id="PF05193"/>
    </source>
</evidence>
<dbReference type="FunFam" id="3.30.830.10:FF:000002">
    <property type="entry name" value="Mitochondrial-processing peptidase subunit beta"/>
    <property type="match status" value="1"/>
</dbReference>
<keyword evidence="8" id="KW-0378">Hydrolase</keyword>
<evidence type="ECO:0000313" key="21">
    <source>
        <dbReference type="Proteomes" id="UP000030755"/>
    </source>
</evidence>
<protein>
    <recommendedName>
        <fullName evidence="5">mitochondrial processing peptidase</fullName>
        <ecNumber evidence="5">3.4.24.64</ecNumber>
    </recommendedName>
    <alternativeName>
        <fullName evidence="13">Beta-MPP</fullName>
    </alternativeName>
</protein>
<evidence type="ECO:0000259" key="17">
    <source>
        <dbReference type="Pfam" id="PF00675"/>
    </source>
</evidence>
<evidence type="ECO:0000313" key="22">
    <source>
        <dbReference type="Proteomes" id="UP000281549"/>
    </source>
</evidence>
<dbReference type="OrthoDB" id="10251424at2759"/>
<comment type="catalytic activity">
    <reaction evidence="1">
        <text>Release of N-terminal transit peptides from precursor proteins imported into the mitochondrion, typically with Arg in position P2.</text>
        <dbReference type="EC" id="3.4.24.64"/>
    </reaction>
</comment>
<dbReference type="GO" id="GO:0006627">
    <property type="term" value="P:protein processing involved in protein targeting to mitochondrion"/>
    <property type="evidence" value="ECO:0007669"/>
    <property type="project" value="EnsemblFungi"/>
</dbReference>
<evidence type="ECO:0000256" key="5">
    <source>
        <dbReference type="ARBA" id="ARBA00012299"/>
    </source>
</evidence>
<proteinExistence type="inferred from homology"/>
<dbReference type="GO" id="GO:0046872">
    <property type="term" value="F:metal ion binding"/>
    <property type="evidence" value="ECO:0007669"/>
    <property type="project" value="UniProtKB-KW"/>
</dbReference>
<dbReference type="HOGENOM" id="CLU_009902_4_2_1"/>
<dbReference type="InterPro" id="IPR011765">
    <property type="entry name" value="Pept_M16_N"/>
</dbReference>
<organism evidence="19 21">
    <name type="scientific">Rozella allomycis (strain CSF55)</name>
    <dbReference type="NCBI Taxonomy" id="988480"/>
    <lineage>
        <taxon>Eukaryota</taxon>
        <taxon>Fungi</taxon>
        <taxon>Fungi incertae sedis</taxon>
        <taxon>Cryptomycota</taxon>
        <taxon>Cryptomycota incertae sedis</taxon>
        <taxon>Rozella</taxon>
    </lineage>
</organism>
<dbReference type="MEROPS" id="M16.003"/>
<comment type="function">
    <text evidence="14">Catalytic subunit of the essential mitochondrial processing protease (MPP), which cleaves the mitochondrial sequence off newly imported precursors proteins. Preferentially, cleaves after an arginine at position P2.</text>
</comment>
<feature type="coiled-coil region" evidence="16">
    <location>
        <begin position="132"/>
        <end position="159"/>
    </location>
</feature>
<evidence type="ECO:0000256" key="14">
    <source>
        <dbReference type="ARBA" id="ARBA00045757"/>
    </source>
</evidence>
<dbReference type="GO" id="GO:0017087">
    <property type="term" value="C:mitochondrial processing peptidase complex"/>
    <property type="evidence" value="ECO:0007669"/>
    <property type="project" value="EnsemblFungi"/>
</dbReference>
<comment type="cofactor">
    <cofactor evidence="2">
        <name>Zn(2+)</name>
        <dbReference type="ChEBI" id="CHEBI:29105"/>
    </cofactor>
</comment>
<name>A0A075B2S6_ROZAC</name>
<reference evidence="22" key="2">
    <citation type="journal article" date="2018" name="Nat. Microbiol.">
        <title>Leveraging single-cell genomics to expand the fungal tree of life.</title>
        <authorList>
            <person name="Ahrendt S.R."/>
            <person name="Quandt C.A."/>
            <person name="Ciobanu D."/>
            <person name="Clum A."/>
            <person name="Salamov A."/>
            <person name="Andreopoulos B."/>
            <person name="Cheng J.F."/>
            <person name="Woyke T."/>
            <person name="Pelin A."/>
            <person name="Henrissat B."/>
            <person name="Reynolds N.K."/>
            <person name="Benny G.L."/>
            <person name="Smith M.E."/>
            <person name="James T.Y."/>
            <person name="Grigoriev I.V."/>
        </authorList>
    </citation>
    <scope>NUCLEOTIDE SEQUENCE [LARGE SCALE GENOMIC DNA]</scope>
    <source>
        <strain evidence="22">CSF55</strain>
    </source>
</reference>
<comment type="subcellular location">
    <subcellularLocation>
        <location evidence="3">Mitochondrion</location>
    </subcellularLocation>
</comment>
<evidence type="ECO:0000256" key="12">
    <source>
        <dbReference type="ARBA" id="ARBA00023128"/>
    </source>
</evidence>
<dbReference type="InterPro" id="IPR050361">
    <property type="entry name" value="MPP/UQCRC_Complex"/>
</dbReference>
<evidence type="ECO:0000256" key="4">
    <source>
        <dbReference type="ARBA" id="ARBA00007261"/>
    </source>
</evidence>
<dbReference type="Pfam" id="PF00675">
    <property type="entry name" value="Peptidase_M16"/>
    <property type="match status" value="1"/>
</dbReference>
<keyword evidence="21" id="KW-1185">Reference proteome</keyword>
<evidence type="ECO:0000256" key="11">
    <source>
        <dbReference type="ARBA" id="ARBA00023049"/>
    </source>
</evidence>
<dbReference type="PANTHER" id="PTHR11851">
    <property type="entry name" value="METALLOPROTEASE"/>
    <property type="match status" value="1"/>
</dbReference>
<dbReference type="GO" id="GO:0004222">
    <property type="term" value="F:metalloendopeptidase activity"/>
    <property type="evidence" value="ECO:0007669"/>
    <property type="project" value="UniProtKB-EC"/>
</dbReference>
<keyword evidence="11" id="KW-0482">Metalloprotease</keyword>
<dbReference type="InterPro" id="IPR007863">
    <property type="entry name" value="Peptidase_M16_C"/>
</dbReference>
<evidence type="ECO:0000313" key="20">
    <source>
        <dbReference type="EMBL" id="RKP20639.1"/>
    </source>
</evidence>
<evidence type="ECO:0000256" key="8">
    <source>
        <dbReference type="ARBA" id="ARBA00022801"/>
    </source>
</evidence>